<comment type="subcellular location">
    <subcellularLocation>
        <location evidence="1">Membrane</location>
    </subcellularLocation>
</comment>
<organism evidence="12">
    <name type="scientific">Strongyloides stercoralis</name>
    <name type="common">Threadworm</name>
    <dbReference type="NCBI Taxonomy" id="6248"/>
    <lineage>
        <taxon>Eukaryota</taxon>
        <taxon>Metazoa</taxon>
        <taxon>Ecdysozoa</taxon>
        <taxon>Nematoda</taxon>
        <taxon>Chromadorea</taxon>
        <taxon>Rhabditida</taxon>
        <taxon>Tylenchina</taxon>
        <taxon>Panagrolaimomorpha</taxon>
        <taxon>Strongyloidoidea</taxon>
        <taxon>Strongyloididae</taxon>
        <taxon>Strongyloides</taxon>
    </lineage>
</organism>
<evidence type="ECO:0000259" key="10">
    <source>
        <dbReference type="SMART" id="SM00563"/>
    </source>
</evidence>
<evidence type="ECO:0000313" key="11">
    <source>
        <dbReference type="Proteomes" id="UP000035681"/>
    </source>
</evidence>
<protein>
    <submittedName>
        <fullName evidence="12 13">PlsC domain-containing protein</fullName>
    </submittedName>
</protein>
<dbReference type="GO" id="GO:0005783">
    <property type="term" value="C:endoplasmic reticulum"/>
    <property type="evidence" value="ECO:0007669"/>
    <property type="project" value="TreeGrafter"/>
</dbReference>
<evidence type="ECO:0000256" key="9">
    <source>
        <dbReference type="SAM" id="Phobius"/>
    </source>
</evidence>
<dbReference type="Pfam" id="PF01553">
    <property type="entry name" value="Acyltransferase"/>
    <property type="match status" value="1"/>
</dbReference>
<dbReference type="SUPFAM" id="SSF69593">
    <property type="entry name" value="Glycerol-3-phosphate (1)-acyltransferase"/>
    <property type="match status" value="1"/>
</dbReference>
<evidence type="ECO:0000313" key="12">
    <source>
        <dbReference type="WBParaSite" id="SSTP_0000891400.1"/>
    </source>
</evidence>
<dbReference type="STRING" id="6248.A0A0K0EHF8"/>
<dbReference type="GO" id="GO:0019432">
    <property type="term" value="P:triglyceride biosynthetic process"/>
    <property type="evidence" value="ECO:0007669"/>
    <property type="project" value="TreeGrafter"/>
</dbReference>
<reference evidence="12" key="1">
    <citation type="submission" date="2015-08" db="UniProtKB">
        <authorList>
            <consortium name="WormBaseParasite"/>
        </authorList>
    </citation>
    <scope>IDENTIFICATION</scope>
</reference>
<keyword evidence="8" id="KW-0012">Acyltransferase</keyword>
<feature type="transmembrane region" description="Helical" evidence="9">
    <location>
        <begin position="12"/>
        <end position="36"/>
    </location>
</feature>
<dbReference type="InterPro" id="IPR002123">
    <property type="entry name" value="Plipid/glycerol_acylTrfase"/>
</dbReference>
<evidence type="ECO:0000256" key="2">
    <source>
        <dbReference type="ARBA" id="ARBA00008655"/>
    </source>
</evidence>
<keyword evidence="3" id="KW-0808">Transferase</keyword>
<keyword evidence="4 9" id="KW-0812">Transmembrane</keyword>
<evidence type="ECO:0000313" key="13">
    <source>
        <dbReference type="WBParaSite" id="TCONS_00002606.p1"/>
    </source>
</evidence>
<dbReference type="Proteomes" id="UP000035681">
    <property type="component" value="Unplaced"/>
</dbReference>
<dbReference type="WBParaSite" id="SSTP_0000891400.1">
    <property type="protein sequence ID" value="SSTP_0000891400.1"/>
    <property type="gene ID" value="SSTP_0000891400"/>
</dbReference>
<dbReference type="AlphaFoldDB" id="A0A0K0EHF8"/>
<dbReference type="SMART" id="SM00563">
    <property type="entry name" value="PlsC"/>
    <property type="match status" value="1"/>
</dbReference>
<dbReference type="WBParaSite" id="TCONS_00002606.p1">
    <property type="protein sequence ID" value="TCONS_00002606.p1"/>
    <property type="gene ID" value="XLOC_002442"/>
</dbReference>
<name>A0A0K0EHF8_STRER</name>
<evidence type="ECO:0000256" key="6">
    <source>
        <dbReference type="ARBA" id="ARBA00023098"/>
    </source>
</evidence>
<evidence type="ECO:0000256" key="3">
    <source>
        <dbReference type="ARBA" id="ARBA00022679"/>
    </source>
</evidence>
<feature type="transmembrane region" description="Helical" evidence="9">
    <location>
        <begin position="172"/>
        <end position="191"/>
    </location>
</feature>
<proteinExistence type="inferred from homology"/>
<evidence type="ECO:0000256" key="4">
    <source>
        <dbReference type="ARBA" id="ARBA00022692"/>
    </source>
</evidence>
<sequence>MGFLSELFLNFLFQYFKFIFICYITRVIIIATNLNLNFLNEVYFYFIDCIHDFLEADCPQTIFDIDSKKSNNIIDGRKYFKLTHVKKIREDTFLNSSILKKDTANYVFDIGNNLFISGFEAIIEDDVITALEHHTDYTKYQFAFNPNNLKGILHKTIAYIIQIYRFTFLMPLRIFFILTSVNSFIIAWIYDKHWKLTNYQRKYMGQFGCNLILASFGAYVNFHDKENKPVSPGFITVNHMSPSDAFPLYIDTDLSNDSIFHITGQKGKGIIKIFQMIVGSILPTYWVNRHNQSERKHFLNKILHIAKNEGLIVIFPEGYCSNGKKLLQFRKSIFVDNVNIYPIAYKQNSKYNDIFWWEDDFPDFFIRQLISLGISYDIYYLPKLIKNSNESEEEFAYRTSEVIASKLGTTALPWSGEHIYKKEIKEKIKNDIQKTILGAFKYKFNL</sequence>
<keyword evidence="7 9" id="KW-0472">Membrane</keyword>
<evidence type="ECO:0000256" key="8">
    <source>
        <dbReference type="ARBA" id="ARBA00023315"/>
    </source>
</evidence>
<dbReference type="GO" id="GO:0004366">
    <property type="term" value="F:glycerol-3-phosphate O-acyltransferase activity"/>
    <property type="evidence" value="ECO:0007669"/>
    <property type="project" value="TreeGrafter"/>
</dbReference>
<evidence type="ECO:0000256" key="1">
    <source>
        <dbReference type="ARBA" id="ARBA00004370"/>
    </source>
</evidence>
<evidence type="ECO:0000256" key="5">
    <source>
        <dbReference type="ARBA" id="ARBA00022989"/>
    </source>
</evidence>
<evidence type="ECO:0000256" key="7">
    <source>
        <dbReference type="ARBA" id="ARBA00023136"/>
    </source>
</evidence>
<keyword evidence="6" id="KW-0443">Lipid metabolism</keyword>
<dbReference type="GO" id="GO:0016020">
    <property type="term" value="C:membrane"/>
    <property type="evidence" value="ECO:0007669"/>
    <property type="project" value="UniProtKB-SubCell"/>
</dbReference>
<dbReference type="PANTHER" id="PTHR23063:SF6">
    <property type="entry name" value="PHOSPHOLIPID_GLYCEROL ACYLTRANSFERASE DOMAIN-CONTAINING PROTEIN"/>
    <property type="match status" value="1"/>
</dbReference>
<keyword evidence="11" id="KW-1185">Reference proteome</keyword>
<keyword evidence="5 9" id="KW-1133">Transmembrane helix</keyword>
<accession>A0A0K0EHF8</accession>
<dbReference type="PANTHER" id="PTHR23063">
    <property type="entry name" value="PHOSPHOLIPID ACYLTRANSFERASE"/>
    <property type="match status" value="1"/>
</dbReference>
<feature type="domain" description="Phospholipid/glycerol acyltransferase" evidence="10">
    <location>
        <begin position="233"/>
        <end position="348"/>
    </location>
</feature>
<feature type="transmembrane region" description="Helical" evidence="9">
    <location>
        <begin position="203"/>
        <end position="222"/>
    </location>
</feature>
<comment type="similarity">
    <text evidence="2">Belongs to the 1-acyl-sn-glycerol-3-phosphate acyltransferase family.</text>
</comment>